<reference evidence="3" key="2">
    <citation type="submission" date="2014-06" db="EMBL/GenBank/DDBJ databases">
        <title>The complete genome of Blastobotrys (Arxula) adeninivorans LS3 - a yeast of biotechnological interest.</title>
        <authorList>
            <person name="Kunze G."/>
            <person name="Gaillardin C."/>
            <person name="Czernicka M."/>
            <person name="Durrens P."/>
            <person name="Martin T."/>
            <person name="Boer E."/>
            <person name="Gabaldon T."/>
            <person name="Cruz J."/>
            <person name="Talla E."/>
            <person name="Marck C."/>
            <person name="Goffeau A."/>
            <person name="Barbe V."/>
            <person name="Baret P."/>
            <person name="Baronian K."/>
            <person name="Beier S."/>
            <person name="Bleykasten C."/>
            <person name="Bode R."/>
            <person name="Casaregola S."/>
            <person name="Despons L."/>
            <person name="Fairhead C."/>
            <person name="Giersberg M."/>
            <person name="Gierski P."/>
            <person name="Hahnel U."/>
            <person name="Hartmann A."/>
            <person name="Jankowska D."/>
            <person name="Jubin C."/>
            <person name="Jung P."/>
            <person name="Lafontaine I."/>
            <person name="Leh-Louis V."/>
            <person name="Lemaire M."/>
            <person name="Marcet-Houben M."/>
            <person name="Mascher M."/>
            <person name="Morel G."/>
            <person name="Richard G.-F."/>
            <person name="Riechen J."/>
            <person name="Sacerdot C."/>
            <person name="Sarkar A."/>
            <person name="Savel G."/>
            <person name="Schacherer J."/>
            <person name="Sherman D."/>
            <person name="Straub M.-L."/>
            <person name="Stein N."/>
            <person name="Thierry A."/>
            <person name="Trautwein-Schult A."/>
            <person name="Westhof E."/>
            <person name="Worch S."/>
            <person name="Dujon B."/>
            <person name="Souciet J.-L."/>
            <person name="Wincker P."/>
            <person name="Scholz U."/>
            <person name="Neuveglise N."/>
        </authorList>
    </citation>
    <scope>NUCLEOTIDE SEQUENCE</scope>
    <source>
        <strain evidence="3">LS3</strain>
    </source>
</reference>
<evidence type="ECO:0000256" key="2">
    <source>
        <dbReference type="SAM" id="SignalP"/>
    </source>
</evidence>
<feature type="region of interest" description="Disordered" evidence="1">
    <location>
        <begin position="21"/>
        <end position="40"/>
    </location>
</feature>
<name>A0A060T9Z9_BLAAD</name>
<evidence type="ECO:0000256" key="1">
    <source>
        <dbReference type="SAM" id="MobiDB-lite"/>
    </source>
</evidence>
<evidence type="ECO:0000313" key="3">
    <source>
        <dbReference type="EMBL" id="CDP37945.1"/>
    </source>
</evidence>
<organism evidence="3">
    <name type="scientific">Blastobotrys adeninivorans</name>
    <name type="common">Yeast</name>
    <name type="synonym">Arxula adeninivorans</name>
    <dbReference type="NCBI Taxonomy" id="409370"/>
    <lineage>
        <taxon>Eukaryota</taxon>
        <taxon>Fungi</taxon>
        <taxon>Dikarya</taxon>
        <taxon>Ascomycota</taxon>
        <taxon>Saccharomycotina</taxon>
        <taxon>Dipodascomycetes</taxon>
        <taxon>Dipodascales</taxon>
        <taxon>Trichomonascaceae</taxon>
        <taxon>Blastobotrys</taxon>
    </lineage>
</organism>
<proteinExistence type="predicted"/>
<protein>
    <submittedName>
        <fullName evidence="3">ARAD1D23320p</fullName>
    </submittedName>
</protein>
<gene>
    <name evidence="3" type="ORF">GNLVRS02_ARAD1D23320g</name>
</gene>
<reference evidence="3" key="1">
    <citation type="submission" date="2014-02" db="EMBL/GenBank/DDBJ databases">
        <authorList>
            <person name="Genoscope - CEA"/>
        </authorList>
    </citation>
    <scope>NUCLEOTIDE SEQUENCE</scope>
    <source>
        <strain evidence="3">LS3</strain>
    </source>
</reference>
<keyword evidence="2" id="KW-0732">Signal</keyword>
<feature type="chain" id="PRO_5001587764" evidence="2">
    <location>
        <begin position="19"/>
        <end position="181"/>
    </location>
</feature>
<sequence length="181" mass="20618">MRPLRAIFTILLVTSANAIPAPAPSATRNPQPYHLKVHSDNPELEGKYATPYAADEDSDRWDMVVLDSPSGTFSFGTDQFTMSWSDPHNGPNRQADLTVVQYGYDQRWFSVLKGGDQFAYYIDDDQLVVNTTNNWWACYVVLTSQWPNIYGCAEGYEPDLPRCDRIWIEPQPIWIDPPQPT</sequence>
<dbReference type="AlphaFoldDB" id="A0A060T9Z9"/>
<accession>A0A060T9Z9</accession>
<feature type="signal peptide" evidence="2">
    <location>
        <begin position="1"/>
        <end position="18"/>
    </location>
</feature>
<dbReference type="EMBL" id="HG937694">
    <property type="protein sequence ID" value="CDP37945.1"/>
    <property type="molecule type" value="Genomic_DNA"/>
</dbReference>